<name>A0A2J6RCM1_HYAVF</name>
<organism evidence="1 2">
    <name type="scientific">Hyaloscypha variabilis (strain UAMH 11265 / GT02V1 / F)</name>
    <name type="common">Meliniomyces variabilis</name>
    <dbReference type="NCBI Taxonomy" id="1149755"/>
    <lineage>
        <taxon>Eukaryota</taxon>
        <taxon>Fungi</taxon>
        <taxon>Dikarya</taxon>
        <taxon>Ascomycota</taxon>
        <taxon>Pezizomycotina</taxon>
        <taxon>Leotiomycetes</taxon>
        <taxon>Helotiales</taxon>
        <taxon>Hyaloscyphaceae</taxon>
        <taxon>Hyaloscypha</taxon>
        <taxon>Hyaloscypha variabilis</taxon>
    </lineage>
</organism>
<dbReference type="AlphaFoldDB" id="A0A2J6RCM1"/>
<evidence type="ECO:0000313" key="1">
    <source>
        <dbReference type="EMBL" id="PMD36254.1"/>
    </source>
</evidence>
<evidence type="ECO:0000313" key="2">
    <source>
        <dbReference type="Proteomes" id="UP000235786"/>
    </source>
</evidence>
<reference evidence="1 2" key="1">
    <citation type="submission" date="2016-04" db="EMBL/GenBank/DDBJ databases">
        <title>A degradative enzymes factory behind the ericoid mycorrhizal symbiosis.</title>
        <authorList>
            <consortium name="DOE Joint Genome Institute"/>
            <person name="Martino E."/>
            <person name="Morin E."/>
            <person name="Grelet G."/>
            <person name="Kuo A."/>
            <person name="Kohler A."/>
            <person name="Daghino S."/>
            <person name="Barry K."/>
            <person name="Choi C."/>
            <person name="Cichocki N."/>
            <person name="Clum A."/>
            <person name="Copeland A."/>
            <person name="Hainaut M."/>
            <person name="Haridas S."/>
            <person name="Labutti K."/>
            <person name="Lindquist E."/>
            <person name="Lipzen A."/>
            <person name="Khouja H.-R."/>
            <person name="Murat C."/>
            <person name="Ohm R."/>
            <person name="Olson A."/>
            <person name="Spatafora J."/>
            <person name="Veneault-Fourrey C."/>
            <person name="Henrissat B."/>
            <person name="Grigoriev I."/>
            <person name="Martin F."/>
            <person name="Perotto S."/>
        </authorList>
    </citation>
    <scope>NUCLEOTIDE SEQUENCE [LARGE SCALE GENOMIC DNA]</scope>
    <source>
        <strain evidence="1 2">F</strain>
    </source>
</reference>
<sequence>MLEASFVIELGRKGRHFLHASEGEACESSINDRKPWVERKNVGYMWDAKQRHREAPQTAIGTSLVRVDSGPSSSMQGSWERCAAASHAQSSAPRPDWWARLQESAEASRLLGIGCPRDIASMPNSSRLEAFGFESSRHIVSLGARAGEQISLAKATIGASHGLAQLAVLGCGLPQQHQQQPLCLLDPAEGDLVKW</sequence>
<gene>
    <name evidence="1" type="ORF">L207DRAFT_533130</name>
</gene>
<accession>A0A2J6RCM1</accession>
<dbReference type="EMBL" id="KZ613951">
    <property type="protein sequence ID" value="PMD36254.1"/>
    <property type="molecule type" value="Genomic_DNA"/>
</dbReference>
<protein>
    <submittedName>
        <fullName evidence="1">Uncharacterized protein</fullName>
    </submittedName>
</protein>
<proteinExistence type="predicted"/>
<keyword evidence="2" id="KW-1185">Reference proteome</keyword>
<dbReference type="Proteomes" id="UP000235786">
    <property type="component" value="Unassembled WGS sequence"/>
</dbReference>